<dbReference type="KEGG" id="csx:CSING_05035"/>
<organism evidence="1 2">
    <name type="scientific">Corynebacterium singulare</name>
    <dbReference type="NCBI Taxonomy" id="161899"/>
    <lineage>
        <taxon>Bacteria</taxon>
        <taxon>Bacillati</taxon>
        <taxon>Actinomycetota</taxon>
        <taxon>Actinomycetes</taxon>
        <taxon>Mycobacteriales</taxon>
        <taxon>Corynebacteriaceae</taxon>
        <taxon>Corynebacterium</taxon>
    </lineage>
</organism>
<sequence length="79" mass="8364">MSATWTGEDDGSERSAVALMVHLEAGTLDQPHLVWLRVDDGWVAINPGTVEESGGKDNLALTCSNITAQAVHCLTAGSW</sequence>
<evidence type="ECO:0000313" key="2">
    <source>
        <dbReference type="Proteomes" id="UP000031890"/>
    </source>
</evidence>
<name>A0A0B6F3E8_9CORY</name>
<dbReference type="AlphaFoldDB" id="A0A0B6F3E8"/>
<proteinExistence type="predicted"/>
<evidence type="ECO:0000313" key="1">
    <source>
        <dbReference type="EMBL" id="AJI78546.1"/>
    </source>
</evidence>
<dbReference type="EMBL" id="CP010827">
    <property type="protein sequence ID" value="AJI78546.1"/>
    <property type="molecule type" value="Genomic_DNA"/>
</dbReference>
<dbReference type="HOGENOM" id="CLU_2600116_0_0_11"/>
<reference evidence="1 2" key="1">
    <citation type="journal article" date="2015" name="Genome Announc.">
        <title>Complete Genome Sequence and Annotation of Corynebacterium singulare DSM 44357, Isolated from a Human Semen Specimen.</title>
        <authorList>
            <person name="Merten M."/>
            <person name="Brinkrolf K."/>
            <person name="Albersmeier A."/>
            <person name="Kutter Y."/>
            <person name="Ruckert C."/>
            <person name="Tauch A."/>
        </authorList>
    </citation>
    <scope>NUCLEOTIDE SEQUENCE [LARGE SCALE GENOMIC DNA]</scope>
    <source>
        <strain evidence="1">IBS B52218</strain>
    </source>
</reference>
<accession>A0A0B6F3E8</accession>
<gene>
    <name evidence="1" type="ORF">CSING_05035</name>
</gene>
<protein>
    <submittedName>
        <fullName evidence="1">Uncharacterized protein</fullName>
    </submittedName>
</protein>
<dbReference type="Proteomes" id="UP000031890">
    <property type="component" value="Chromosome"/>
</dbReference>